<sequence length="85" mass="10178">MTKKPSQPTTTPNIYHKLHLIQAQIKELIRTEKNPHQNYFFFNELQVLQLLKPLLEKHQLTILLSDDDSKEFTCEQLGKMYFVKY</sequence>
<dbReference type="AlphaFoldDB" id="A0A9N9N4W9"/>
<keyword evidence="2" id="KW-1185">Reference proteome</keyword>
<gene>
    <name evidence="1" type="ORF">AGERDE_LOCUS13571</name>
</gene>
<proteinExistence type="predicted"/>
<dbReference type="EMBL" id="CAJVPL010018547">
    <property type="protein sequence ID" value="CAG8702295.1"/>
    <property type="molecule type" value="Genomic_DNA"/>
</dbReference>
<accession>A0A9N9N4W9</accession>
<dbReference type="InterPro" id="IPR007499">
    <property type="entry name" value="ERF_bacteria_virus"/>
</dbReference>
<evidence type="ECO:0000313" key="2">
    <source>
        <dbReference type="Proteomes" id="UP000789831"/>
    </source>
</evidence>
<name>A0A9N9N4W9_9GLOM</name>
<organism evidence="1 2">
    <name type="scientific">Ambispora gerdemannii</name>
    <dbReference type="NCBI Taxonomy" id="144530"/>
    <lineage>
        <taxon>Eukaryota</taxon>
        <taxon>Fungi</taxon>
        <taxon>Fungi incertae sedis</taxon>
        <taxon>Mucoromycota</taxon>
        <taxon>Glomeromycotina</taxon>
        <taxon>Glomeromycetes</taxon>
        <taxon>Archaeosporales</taxon>
        <taxon>Ambisporaceae</taxon>
        <taxon>Ambispora</taxon>
    </lineage>
</organism>
<protein>
    <submittedName>
        <fullName evidence="1">7536_t:CDS:1</fullName>
    </submittedName>
</protein>
<dbReference type="Proteomes" id="UP000789831">
    <property type="component" value="Unassembled WGS sequence"/>
</dbReference>
<feature type="non-terminal residue" evidence="1">
    <location>
        <position position="85"/>
    </location>
</feature>
<reference evidence="1" key="1">
    <citation type="submission" date="2021-06" db="EMBL/GenBank/DDBJ databases">
        <authorList>
            <person name="Kallberg Y."/>
            <person name="Tangrot J."/>
            <person name="Rosling A."/>
        </authorList>
    </citation>
    <scope>NUCLEOTIDE SEQUENCE</scope>
    <source>
        <strain evidence="1">MT106</strain>
    </source>
</reference>
<comment type="caution">
    <text evidence="1">The sequence shown here is derived from an EMBL/GenBank/DDBJ whole genome shotgun (WGS) entry which is preliminary data.</text>
</comment>
<dbReference type="Pfam" id="PF04404">
    <property type="entry name" value="ERF"/>
    <property type="match status" value="1"/>
</dbReference>
<evidence type="ECO:0000313" key="1">
    <source>
        <dbReference type="EMBL" id="CAG8702295.1"/>
    </source>
</evidence>